<organism evidence="18 19">
    <name type="scientific">Allacma fusca</name>
    <dbReference type="NCBI Taxonomy" id="39272"/>
    <lineage>
        <taxon>Eukaryota</taxon>
        <taxon>Metazoa</taxon>
        <taxon>Ecdysozoa</taxon>
        <taxon>Arthropoda</taxon>
        <taxon>Hexapoda</taxon>
        <taxon>Collembola</taxon>
        <taxon>Symphypleona</taxon>
        <taxon>Sminthuridae</taxon>
        <taxon>Allacma</taxon>
    </lineage>
</organism>
<keyword evidence="6 16" id="KW-0547">Nucleotide-binding</keyword>
<keyword evidence="9" id="KW-0829">Tyrosine-protein kinase</keyword>
<dbReference type="PROSITE" id="PS00108">
    <property type="entry name" value="PROTEIN_KINASE_ST"/>
    <property type="match status" value="1"/>
</dbReference>
<dbReference type="GO" id="GO:0044344">
    <property type="term" value="P:cellular response to fibroblast growth factor stimulus"/>
    <property type="evidence" value="ECO:0007669"/>
    <property type="project" value="TreeGrafter"/>
</dbReference>
<evidence type="ECO:0000256" key="8">
    <source>
        <dbReference type="ARBA" id="ARBA00022840"/>
    </source>
</evidence>
<keyword evidence="4" id="KW-0723">Serine/threonine-protein kinase</keyword>
<dbReference type="EMBL" id="CAJVCH010197057">
    <property type="protein sequence ID" value="CAG7730602.1"/>
    <property type="molecule type" value="Genomic_DNA"/>
</dbReference>
<keyword evidence="8 16" id="KW-0067">ATP-binding</keyword>
<evidence type="ECO:0000256" key="7">
    <source>
        <dbReference type="ARBA" id="ARBA00022777"/>
    </source>
</evidence>
<comment type="catalytic activity">
    <reaction evidence="15">
        <text>L-tyrosyl-[protein] + ATP = O-phospho-L-tyrosyl-[protein] + ADP + H(+)</text>
        <dbReference type="Rhea" id="RHEA:10596"/>
        <dbReference type="Rhea" id="RHEA-COMP:10136"/>
        <dbReference type="Rhea" id="RHEA-COMP:20101"/>
        <dbReference type="ChEBI" id="CHEBI:15378"/>
        <dbReference type="ChEBI" id="CHEBI:30616"/>
        <dbReference type="ChEBI" id="CHEBI:46858"/>
        <dbReference type="ChEBI" id="CHEBI:61978"/>
        <dbReference type="ChEBI" id="CHEBI:456216"/>
        <dbReference type="EC" id="2.7.12.1"/>
    </reaction>
</comment>
<keyword evidence="19" id="KW-1185">Reference proteome</keyword>
<sequence>MVAHSHSVSMGVNNLPSEFRRFTLNSVQLRRLYSETLKALDDISGSGVIPTESIKNLEWKVKDVQRQRCSVGRPPCIIVLGQSCRVKAILVNELFGQTHLPVLDSSDSLTWRMVRFKYSKKSQVLLTLGSSYELVENLHDSHWKSFNTGIRSIDLAVPEGEQEGSVDDCAVVEMHLEHHLLFDNAQVVVPPTGNMDNFAQIVKNLFEASTPIVLYGIATDTLSNEDIHQLQMIRSLLPTLPIFFVHMPSSEETSGLTEVDRNEYMNHGTLSFTTEHEERGKKTNALQRQESQPNSAIISQLTTLGLLRETGSPMKSKTSTSSSANIEDSNCWLNPGKNTKSFHINSEYIQCLDQLPKLTSFVRNYLQAQLIAAANHLHRVHSSCLQMFILSAFEMAREMQITPKRLVYARMKETELLGTLMKIAERKQDEMCTLIAETIAERREDILQKAEMHQFKDPFVKNWEGPLSGKMVSQCIDEIRELVVLDLNNIIAQKLINSVYCLHDTFLGTLERCICSLEKDFRDHIEDGGALASAALKQILTAAYQVEVPNHHSASLLRGLYDKMKQLMHSFPWSSVPSVDGTWRRSVAADMLDSLCQRRLAKAVCSQLRERLKTSHESFTSALKQLEAHHNERLEKTGEQGFRLRKLHAPRLARLALETSSITDCLLFGMPQIGREVGRGQYGVVYSCTSWAGHAPCAIKSVVPMDDKHWNDLAMEFYYMRSIPEHDRIVRVRGSVIDHSYAGGPIPAVLIVMDRLSRDLYCALKLGLPWLTRLQVALDVVAGIRYLHSQGLVHRDIKLKNILLDSNNRAKLTDLGFCKPEAMMSGSIVGTPIHMAPELFSGQYDSSVDVYAFGILFWYLCAGKVKLPQAFEQCQNKEHLWTSVRKGARPERLPYFDEECWRLMELCWNGEPTHRPLLGVVEPTLQAIKNRFDKLHTQAQEYSLPDNGSEGNEPLVMEVASDLANTSPYVNIEFPCNQMK</sequence>
<dbReference type="Proteomes" id="UP000708208">
    <property type="component" value="Unassembled WGS sequence"/>
</dbReference>
<dbReference type="EC" id="2.7.12.1" evidence="2"/>
<dbReference type="PROSITE" id="PS00107">
    <property type="entry name" value="PROTEIN_KINASE_ATP"/>
    <property type="match status" value="1"/>
</dbReference>
<evidence type="ECO:0000313" key="18">
    <source>
        <dbReference type="EMBL" id="CAG7730602.1"/>
    </source>
</evidence>
<comment type="subcellular location">
    <subcellularLocation>
        <location evidence="1">Cytoplasm</location>
    </subcellularLocation>
</comment>
<gene>
    <name evidence="18" type="ORF">AFUS01_LOCUS19231</name>
</gene>
<dbReference type="GO" id="GO:0004712">
    <property type="term" value="F:protein serine/threonine/tyrosine kinase activity"/>
    <property type="evidence" value="ECO:0007669"/>
    <property type="project" value="UniProtKB-EC"/>
</dbReference>
<evidence type="ECO:0000256" key="12">
    <source>
        <dbReference type="ARBA" id="ARBA00042638"/>
    </source>
</evidence>
<feature type="domain" description="Protein kinase" evidence="17">
    <location>
        <begin position="671"/>
        <end position="925"/>
    </location>
</feature>
<dbReference type="SMART" id="SM00220">
    <property type="entry name" value="S_TKc"/>
    <property type="match status" value="1"/>
</dbReference>
<feature type="binding site" evidence="16">
    <location>
        <position position="700"/>
    </location>
    <ligand>
        <name>ATP</name>
        <dbReference type="ChEBI" id="CHEBI:30616"/>
    </ligand>
</feature>
<evidence type="ECO:0000256" key="4">
    <source>
        <dbReference type="ARBA" id="ARBA00022527"/>
    </source>
</evidence>
<name>A0A8J2K1Y9_9HEXA</name>
<proteinExistence type="predicted"/>
<evidence type="ECO:0000256" key="16">
    <source>
        <dbReference type="PROSITE-ProRule" id="PRU10141"/>
    </source>
</evidence>
<dbReference type="GO" id="GO:0045743">
    <property type="term" value="P:positive regulation of fibroblast growth factor receptor signaling pathway"/>
    <property type="evidence" value="ECO:0007669"/>
    <property type="project" value="TreeGrafter"/>
</dbReference>
<evidence type="ECO:0000256" key="2">
    <source>
        <dbReference type="ARBA" id="ARBA00013203"/>
    </source>
</evidence>
<dbReference type="GO" id="GO:0070374">
    <property type="term" value="P:positive regulation of ERK1 and ERK2 cascade"/>
    <property type="evidence" value="ECO:0007669"/>
    <property type="project" value="TreeGrafter"/>
</dbReference>
<evidence type="ECO:0000256" key="1">
    <source>
        <dbReference type="ARBA" id="ARBA00004496"/>
    </source>
</evidence>
<dbReference type="GO" id="GO:0004674">
    <property type="term" value="F:protein serine/threonine kinase activity"/>
    <property type="evidence" value="ECO:0007669"/>
    <property type="project" value="UniProtKB-KW"/>
</dbReference>
<dbReference type="Pfam" id="PF00069">
    <property type="entry name" value="Pkinase"/>
    <property type="match status" value="1"/>
</dbReference>
<dbReference type="GO" id="GO:0005737">
    <property type="term" value="C:cytoplasm"/>
    <property type="evidence" value="ECO:0007669"/>
    <property type="project" value="UniProtKB-SubCell"/>
</dbReference>
<dbReference type="InterPro" id="IPR000719">
    <property type="entry name" value="Prot_kinase_dom"/>
</dbReference>
<evidence type="ECO:0000256" key="3">
    <source>
        <dbReference type="ARBA" id="ARBA00022490"/>
    </source>
</evidence>
<evidence type="ECO:0000256" key="5">
    <source>
        <dbReference type="ARBA" id="ARBA00022679"/>
    </source>
</evidence>
<dbReference type="AlphaFoldDB" id="A0A8J2K1Y9"/>
<comment type="catalytic activity">
    <reaction evidence="14">
        <text>L-threonyl-[protein] + ATP = O-phospho-L-threonyl-[protein] + ADP + H(+)</text>
        <dbReference type="Rhea" id="RHEA:46608"/>
        <dbReference type="Rhea" id="RHEA-COMP:11060"/>
        <dbReference type="Rhea" id="RHEA-COMP:11605"/>
        <dbReference type="ChEBI" id="CHEBI:15378"/>
        <dbReference type="ChEBI" id="CHEBI:30013"/>
        <dbReference type="ChEBI" id="CHEBI:30616"/>
        <dbReference type="ChEBI" id="CHEBI:61977"/>
        <dbReference type="ChEBI" id="CHEBI:456216"/>
        <dbReference type="EC" id="2.7.12.1"/>
    </reaction>
</comment>
<evidence type="ECO:0000256" key="13">
    <source>
        <dbReference type="ARBA" id="ARBA00049003"/>
    </source>
</evidence>
<dbReference type="InterPro" id="IPR051302">
    <property type="entry name" value="Dual_SerThr-Tyr_Kinase"/>
</dbReference>
<evidence type="ECO:0000259" key="17">
    <source>
        <dbReference type="PROSITE" id="PS50011"/>
    </source>
</evidence>
<evidence type="ECO:0000256" key="15">
    <source>
        <dbReference type="ARBA" id="ARBA00051680"/>
    </source>
</evidence>
<evidence type="ECO:0000256" key="9">
    <source>
        <dbReference type="ARBA" id="ARBA00023137"/>
    </source>
</evidence>
<dbReference type="CDD" id="cd13975">
    <property type="entry name" value="PKc_Dusty"/>
    <property type="match status" value="1"/>
</dbReference>
<keyword evidence="3" id="KW-0963">Cytoplasm</keyword>
<evidence type="ECO:0000256" key="10">
    <source>
        <dbReference type="ARBA" id="ARBA00040421"/>
    </source>
</evidence>
<evidence type="ECO:0000256" key="11">
    <source>
        <dbReference type="ARBA" id="ARBA00041268"/>
    </source>
</evidence>
<protein>
    <recommendedName>
        <fullName evidence="10">Dual serine/threonine and tyrosine protein kinase</fullName>
        <ecNumber evidence="2">2.7.12.1</ecNumber>
    </recommendedName>
    <alternativeName>
        <fullName evidence="12">Dusty protein kinase</fullName>
    </alternativeName>
    <alternativeName>
        <fullName evidence="11">Receptor-interacting serine/threonine-protein kinase 5</fullName>
    </alternativeName>
</protein>
<accession>A0A8J2K1Y9</accession>
<dbReference type="PROSITE" id="PS50011">
    <property type="entry name" value="PROTEIN_KINASE_DOM"/>
    <property type="match status" value="1"/>
</dbReference>
<keyword evidence="5" id="KW-0808">Transferase</keyword>
<comment type="caution">
    <text evidence="18">The sequence shown here is derived from an EMBL/GenBank/DDBJ whole genome shotgun (WGS) entry which is preliminary data.</text>
</comment>
<keyword evidence="7" id="KW-0418">Kinase</keyword>
<dbReference type="OrthoDB" id="122279at2759"/>
<dbReference type="GO" id="GO:0043066">
    <property type="term" value="P:negative regulation of apoptotic process"/>
    <property type="evidence" value="ECO:0007669"/>
    <property type="project" value="TreeGrafter"/>
</dbReference>
<evidence type="ECO:0000256" key="14">
    <source>
        <dbReference type="ARBA" id="ARBA00049308"/>
    </source>
</evidence>
<reference evidence="18" key="1">
    <citation type="submission" date="2021-06" db="EMBL/GenBank/DDBJ databases">
        <authorList>
            <person name="Hodson N. C."/>
            <person name="Mongue J. A."/>
            <person name="Jaron S. K."/>
        </authorList>
    </citation>
    <scope>NUCLEOTIDE SEQUENCE</scope>
</reference>
<comment type="catalytic activity">
    <reaction evidence="13">
        <text>L-seryl-[protein] + ATP = O-phospho-L-seryl-[protein] + ADP + H(+)</text>
        <dbReference type="Rhea" id="RHEA:17989"/>
        <dbReference type="Rhea" id="RHEA-COMP:9863"/>
        <dbReference type="Rhea" id="RHEA-COMP:11604"/>
        <dbReference type="ChEBI" id="CHEBI:15378"/>
        <dbReference type="ChEBI" id="CHEBI:29999"/>
        <dbReference type="ChEBI" id="CHEBI:30616"/>
        <dbReference type="ChEBI" id="CHEBI:83421"/>
        <dbReference type="ChEBI" id="CHEBI:456216"/>
        <dbReference type="EC" id="2.7.12.1"/>
    </reaction>
</comment>
<dbReference type="PANTHER" id="PTHR46392:SF1">
    <property type="entry name" value="DUAL SERINE_THREONINE AND TYROSINE PROTEIN KINASE"/>
    <property type="match status" value="1"/>
</dbReference>
<dbReference type="GO" id="GO:0004713">
    <property type="term" value="F:protein tyrosine kinase activity"/>
    <property type="evidence" value="ECO:0007669"/>
    <property type="project" value="UniProtKB-KW"/>
</dbReference>
<dbReference type="GO" id="GO:0005524">
    <property type="term" value="F:ATP binding"/>
    <property type="evidence" value="ECO:0007669"/>
    <property type="project" value="UniProtKB-UniRule"/>
</dbReference>
<evidence type="ECO:0000313" key="19">
    <source>
        <dbReference type="Proteomes" id="UP000708208"/>
    </source>
</evidence>
<evidence type="ECO:0000256" key="6">
    <source>
        <dbReference type="ARBA" id="ARBA00022741"/>
    </source>
</evidence>
<dbReference type="InterPro" id="IPR017441">
    <property type="entry name" value="Protein_kinase_ATP_BS"/>
</dbReference>
<dbReference type="PANTHER" id="PTHR46392">
    <property type="entry name" value="DUAL SERINE/THREONINE AND TYROSINE PROTEIN KINASE"/>
    <property type="match status" value="1"/>
</dbReference>
<dbReference type="InterPro" id="IPR008271">
    <property type="entry name" value="Ser/Thr_kinase_AS"/>
</dbReference>